<gene>
    <name evidence="1" type="ORF">ENV17_06105</name>
</gene>
<organism evidence="1">
    <name type="scientific">Thermofilum pendens</name>
    <dbReference type="NCBI Taxonomy" id="2269"/>
    <lineage>
        <taxon>Archaea</taxon>
        <taxon>Thermoproteota</taxon>
        <taxon>Thermoprotei</taxon>
        <taxon>Thermofilales</taxon>
        <taxon>Thermofilaceae</taxon>
        <taxon>Thermofilum</taxon>
    </lineage>
</organism>
<name>A0A7C4BB26_THEPE</name>
<comment type="caution">
    <text evidence="1">The sequence shown here is derived from an EMBL/GenBank/DDBJ whole genome shotgun (WGS) entry which is preliminary data.</text>
</comment>
<dbReference type="AlphaFoldDB" id="A0A7C4BB26"/>
<dbReference type="EMBL" id="DTFI01000152">
    <property type="protein sequence ID" value="HGI43938.1"/>
    <property type="molecule type" value="Genomic_DNA"/>
</dbReference>
<sequence length="288" mass="30785">MELVLIYGGECLGSSFCVTPGCACPPATVAPEWLLAQALKEDGFVEEQHRLAFLLREAPGPHTAAKAAAVEPERWEGLLHISLYTDGACGEQCACLMPFAPATSSLSILGRPEACIFAHGLSTGFLKALLHAAAASGTEKLYLVDPPLDLPLYTKIKVAGLEGYRAVARMPAPRGLRLPAVASIRAHLERGEVVGGRVMHARLPPLGRKPNLLKLAFGEEGQVAQALLEELEASGNLMSARAFLELASSLSEKGRRIARLLKLFGYIQLRQAQVELSKKGVYALLAGQ</sequence>
<reference evidence="1" key="1">
    <citation type="journal article" date="2020" name="mSystems">
        <title>Genome- and Community-Level Interaction Insights into Carbon Utilization and Element Cycling Functions of Hydrothermarchaeota in Hydrothermal Sediment.</title>
        <authorList>
            <person name="Zhou Z."/>
            <person name="Liu Y."/>
            <person name="Xu W."/>
            <person name="Pan J."/>
            <person name="Luo Z.H."/>
            <person name="Li M."/>
        </authorList>
    </citation>
    <scope>NUCLEOTIDE SEQUENCE [LARGE SCALE GENOMIC DNA]</scope>
    <source>
        <strain evidence="1">SpSt-735</strain>
    </source>
</reference>
<proteinExistence type="predicted"/>
<evidence type="ECO:0000313" key="1">
    <source>
        <dbReference type="EMBL" id="HGI43938.1"/>
    </source>
</evidence>
<accession>A0A7C4BB26</accession>
<protein>
    <submittedName>
        <fullName evidence="1">Uncharacterized protein</fullName>
    </submittedName>
</protein>